<organism evidence="2 3">
    <name type="scientific">Amycolatopsis methanolica 239</name>
    <dbReference type="NCBI Taxonomy" id="1068978"/>
    <lineage>
        <taxon>Bacteria</taxon>
        <taxon>Bacillati</taxon>
        <taxon>Actinomycetota</taxon>
        <taxon>Actinomycetes</taxon>
        <taxon>Pseudonocardiales</taxon>
        <taxon>Pseudonocardiaceae</taxon>
        <taxon>Amycolatopsis</taxon>
        <taxon>Amycolatopsis methanolica group</taxon>
    </lineage>
</organism>
<dbReference type="eggNOG" id="COG0500">
    <property type="taxonomic scope" value="Bacteria"/>
</dbReference>
<dbReference type="Gene3D" id="3.40.50.150">
    <property type="entry name" value="Vaccinia Virus protein VP39"/>
    <property type="match status" value="1"/>
</dbReference>
<keyword evidence="2" id="KW-0489">Methyltransferase</keyword>
<keyword evidence="2" id="KW-0808">Transferase</keyword>
<reference evidence="2 3" key="1">
    <citation type="submission" date="2014-07" db="EMBL/GenBank/DDBJ databases">
        <title>Whole Genome Sequence of the Amycolatopsis methanolica 239.</title>
        <authorList>
            <person name="Tang B."/>
        </authorList>
    </citation>
    <scope>NUCLEOTIDE SEQUENCE [LARGE SCALE GENOMIC DNA]</scope>
    <source>
        <strain evidence="2 3">239</strain>
    </source>
</reference>
<dbReference type="InterPro" id="IPR029063">
    <property type="entry name" value="SAM-dependent_MTases_sf"/>
</dbReference>
<dbReference type="GO" id="GO:0032259">
    <property type="term" value="P:methylation"/>
    <property type="evidence" value="ECO:0007669"/>
    <property type="project" value="UniProtKB-KW"/>
</dbReference>
<proteinExistence type="predicted"/>
<dbReference type="InterPro" id="IPR041698">
    <property type="entry name" value="Methyltransf_25"/>
</dbReference>
<sequence>MPRAVSSRGGGGDAVSGHFDGALLGGNCRLELADGSRIELPARRWMRDPGTADELLLGRCWGPTLDIGCGPGRLTAALARRGVPSLGIDVSGTAVRLTRRRGGVALRRDVFGRVPGAGRWRHALLADGNIGIGGDPVSLLRRVFELLGPGGRALVELDPPGAAARRERVRVDGSPWFAWAWLGADALAGVAAAAALAMSWTAAHGGRHFAELRRGV</sequence>
<dbReference type="KEGG" id="amq:AMETH_2401"/>
<gene>
    <name evidence="2" type="ORF">AMETH_2401</name>
</gene>
<protein>
    <submittedName>
        <fullName evidence="2">Methyltransferase type 12</fullName>
    </submittedName>
</protein>
<name>A0A076MNN9_AMYME</name>
<dbReference type="PATRIC" id="fig|1068978.7.peg.2561"/>
<dbReference type="CDD" id="cd02440">
    <property type="entry name" value="AdoMet_MTases"/>
    <property type="match status" value="1"/>
</dbReference>
<evidence type="ECO:0000313" key="2">
    <source>
        <dbReference type="EMBL" id="AIJ22493.1"/>
    </source>
</evidence>
<accession>A0A076MNN9</accession>
<dbReference type="Pfam" id="PF13649">
    <property type="entry name" value="Methyltransf_25"/>
    <property type="match status" value="1"/>
</dbReference>
<dbReference type="STRING" id="1068978.AMETH_2401"/>
<evidence type="ECO:0000313" key="3">
    <source>
        <dbReference type="Proteomes" id="UP000062973"/>
    </source>
</evidence>
<evidence type="ECO:0000259" key="1">
    <source>
        <dbReference type="Pfam" id="PF13649"/>
    </source>
</evidence>
<keyword evidence="3" id="KW-1185">Reference proteome</keyword>
<feature type="domain" description="Methyltransferase" evidence="1">
    <location>
        <begin position="65"/>
        <end position="151"/>
    </location>
</feature>
<dbReference type="EMBL" id="CP009110">
    <property type="protein sequence ID" value="AIJ22493.1"/>
    <property type="molecule type" value="Genomic_DNA"/>
</dbReference>
<dbReference type="SUPFAM" id="SSF53335">
    <property type="entry name" value="S-adenosyl-L-methionine-dependent methyltransferases"/>
    <property type="match status" value="1"/>
</dbReference>
<dbReference type="Proteomes" id="UP000062973">
    <property type="component" value="Chromosome"/>
</dbReference>
<dbReference type="GO" id="GO:0008168">
    <property type="term" value="F:methyltransferase activity"/>
    <property type="evidence" value="ECO:0007669"/>
    <property type="project" value="UniProtKB-KW"/>
</dbReference>
<dbReference type="HOGENOM" id="CLU_071058_1_1_11"/>
<dbReference type="AlphaFoldDB" id="A0A076MNN9"/>